<feature type="compositionally biased region" description="Basic and acidic residues" evidence="1">
    <location>
        <begin position="1"/>
        <end position="11"/>
    </location>
</feature>
<accession>A0A077P4P7</accession>
<protein>
    <submittedName>
        <fullName evidence="2">Uncharacterized protein</fullName>
    </submittedName>
</protein>
<dbReference type="Proteomes" id="UP000028483">
    <property type="component" value="Unassembled WGS sequence"/>
</dbReference>
<comment type="caution">
    <text evidence="2">The sequence shown here is derived from an EMBL/GenBank/DDBJ whole genome shotgun (WGS) entry which is preliminary data.</text>
</comment>
<reference evidence="2" key="1">
    <citation type="submission" date="2013-07" db="EMBL/GenBank/DDBJ databases">
        <title>Sub-species coevolution in mutualistic symbiosis.</title>
        <authorList>
            <person name="Murfin K."/>
            <person name="Klassen J."/>
            <person name="Lee M."/>
            <person name="Forst S."/>
            <person name="Stock P."/>
            <person name="Goodrich-Blair H."/>
        </authorList>
    </citation>
    <scope>NUCLEOTIDE SEQUENCE [LARGE SCALE GENOMIC DNA]</scope>
    <source>
        <strain evidence="2">Oregonense</strain>
    </source>
</reference>
<gene>
    <name evidence="2" type="ORF">XBO1_200037</name>
</gene>
<proteinExistence type="predicted"/>
<dbReference type="EMBL" id="CBSX010000113">
    <property type="protein sequence ID" value="CDH05744.1"/>
    <property type="molecule type" value="Genomic_DNA"/>
</dbReference>
<name>A0A077P4P7_XENBV</name>
<dbReference type="HOGENOM" id="CLU_3298775_0_0_6"/>
<feature type="region of interest" description="Disordered" evidence="1">
    <location>
        <begin position="1"/>
        <end position="40"/>
    </location>
</feature>
<organism evidence="2">
    <name type="scientific">Xenorhabdus bovienii str. oregonense</name>
    <dbReference type="NCBI Taxonomy" id="1398202"/>
    <lineage>
        <taxon>Bacteria</taxon>
        <taxon>Pseudomonadati</taxon>
        <taxon>Pseudomonadota</taxon>
        <taxon>Gammaproteobacteria</taxon>
        <taxon>Enterobacterales</taxon>
        <taxon>Morganellaceae</taxon>
        <taxon>Xenorhabdus</taxon>
    </lineage>
</organism>
<evidence type="ECO:0000256" key="1">
    <source>
        <dbReference type="SAM" id="MobiDB-lite"/>
    </source>
</evidence>
<dbReference type="AlphaFoldDB" id="A0A077P4P7"/>
<sequence length="40" mass="4412">MASERISKSIDNDMTEVSESDQQSSNLKDRVISIVPSLNS</sequence>
<evidence type="ECO:0000313" key="2">
    <source>
        <dbReference type="EMBL" id="CDH05744.1"/>
    </source>
</evidence>